<keyword evidence="4" id="KW-0732">Signal</keyword>
<dbReference type="Gene3D" id="1.10.510.10">
    <property type="entry name" value="Transferase(Phosphotransferase) domain 1"/>
    <property type="match status" value="1"/>
</dbReference>
<dbReference type="InterPro" id="IPR032675">
    <property type="entry name" value="LRR_dom_sf"/>
</dbReference>
<accession>A0ABD3D620</accession>
<dbReference type="InterPro" id="IPR011009">
    <property type="entry name" value="Kinase-like_dom_sf"/>
</dbReference>
<comment type="caution">
    <text evidence="11">The sequence shown here is derived from an EMBL/GenBank/DDBJ whole genome shotgun (WGS) entry which is preliminary data.</text>
</comment>
<dbReference type="PANTHER" id="PTHR48007:SF8">
    <property type="entry name" value="RECEPTOR PROTEIN KINASE-LIKE PROTEIN ZAR1"/>
    <property type="match status" value="1"/>
</dbReference>
<evidence type="ECO:0000256" key="5">
    <source>
        <dbReference type="ARBA" id="ARBA00022737"/>
    </source>
</evidence>
<evidence type="ECO:0000256" key="2">
    <source>
        <dbReference type="ARBA" id="ARBA00022614"/>
    </source>
</evidence>
<dbReference type="Pfam" id="PF08263">
    <property type="entry name" value="LRRNT_2"/>
    <property type="match status" value="1"/>
</dbReference>
<keyword evidence="2" id="KW-0433">Leucine-rich repeat</keyword>
<dbReference type="InterPro" id="IPR046959">
    <property type="entry name" value="PRK1-6/SRF4-like"/>
</dbReference>
<comment type="subcellular location">
    <subcellularLocation>
        <location evidence="1">Membrane</location>
        <topology evidence="1">Single-pass type I membrane protein</topology>
    </subcellularLocation>
</comment>
<reference evidence="12" key="1">
    <citation type="journal article" date="2024" name="IScience">
        <title>Strigolactones Initiate the Formation of Haustorium-like Structures in Castilleja.</title>
        <authorList>
            <person name="Buerger M."/>
            <person name="Peterson D."/>
            <person name="Chory J."/>
        </authorList>
    </citation>
    <scope>NUCLEOTIDE SEQUENCE [LARGE SCALE GENOMIC DNA]</scope>
</reference>
<evidence type="ECO:0000313" key="11">
    <source>
        <dbReference type="EMBL" id="KAL3637289.1"/>
    </source>
</evidence>
<evidence type="ECO:0000256" key="6">
    <source>
        <dbReference type="ARBA" id="ARBA00022989"/>
    </source>
</evidence>
<name>A0ABD3D620_9LAMI</name>
<dbReference type="InterPro" id="IPR000719">
    <property type="entry name" value="Prot_kinase_dom"/>
</dbReference>
<dbReference type="PANTHER" id="PTHR48007">
    <property type="entry name" value="LEUCINE-RICH REPEAT RECEPTOR-LIKE PROTEIN KINASE PXC1"/>
    <property type="match status" value="1"/>
</dbReference>
<gene>
    <name evidence="11" type="ORF">CASFOL_019588</name>
</gene>
<feature type="domain" description="Protein kinase" evidence="10">
    <location>
        <begin position="328"/>
        <end position="628"/>
    </location>
</feature>
<dbReference type="Proteomes" id="UP001632038">
    <property type="component" value="Unassembled WGS sequence"/>
</dbReference>
<keyword evidence="5" id="KW-0677">Repeat</keyword>
<proteinExistence type="predicted"/>
<dbReference type="EMBL" id="JAVIJP010000026">
    <property type="protein sequence ID" value="KAL3637289.1"/>
    <property type="molecule type" value="Genomic_DNA"/>
</dbReference>
<feature type="transmembrane region" description="Helical" evidence="9">
    <location>
        <begin position="12"/>
        <end position="37"/>
    </location>
</feature>
<evidence type="ECO:0000256" key="7">
    <source>
        <dbReference type="ARBA" id="ARBA00023136"/>
    </source>
</evidence>
<protein>
    <recommendedName>
        <fullName evidence="10">Protein kinase domain-containing protein</fullName>
    </recommendedName>
</protein>
<dbReference type="InterPro" id="IPR001611">
    <property type="entry name" value="Leu-rich_rpt"/>
</dbReference>
<dbReference type="InterPro" id="IPR013210">
    <property type="entry name" value="LRR_N_plant-typ"/>
</dbReference>
<dbReference type="InterPro" id="IPR001245">
    <property type="entry name" value="Ser-Thr/Tyr_kinase_cat_dom"/>
</dbReference>
<keyword evidence="7 9" id="KW-0472">Membrane</keyword>
<evidence type="ECO:0000259" key="10">
    <source>
        <dbReference type="PROSITE" id="PS50011"/>
    </source>
</evidence>
<evidence type="ECO:0000313" key="12">
    <source>
        <dbReference type="Proteomes" id="UP001632038"/>
    </source>
</evidence>
<evidence type="ECO:0000256" key="3">
    <source>
        <dbReference type="ARBA" id="ARBA00022692"/>
    </source>
</evidence>
<evidence type="ECO:0000256" key="4">
    <source>
        <dbReference type="ARBA" id="ARBA00022729"/>
    </source>
</evidence>
<keyword evidence="6 9" id="KW-1133">Transmembrane helix</keyword>
<organism evidence="11 12">
    <name type="scientific">Castilleja foliolosa</name>
    <dbReference type="NCBI Taxonomy" id="1961234"/>
    <lineage>
        <taxon>Eukaryota</taxon>
        <taxon>Viridiplantae</taxon>
        <taxon>Streptophyta</taxon>
        <taxon>Embryophyta</taxon>
        <taxon>Tracheophyta</taxon>
        <taxon>Spermatophyta</taxon>
        <taxon>Magnoliopsida</taxon>
        <taxon>eudicotyledons</taxon>
        <taxon>Gunneridae</taxon>
        <taxon>Pentapetalae</taxon>
        <taxon>asterids</taxon>
        <taxon>lamiids</taxon>
        <taxon>Lamiales</taxon>
        <taxon>Orobanchaceae</taxon>
        <taxon>Pedicularideae</taxon>
        <taxon>Castillejinae</taxon>
        <taxon>Castilleja</taxon>
    </lineage>
</organism>
<dbReference type="PROSITE" id="PS50011">
    <property type="entry name" value="PROTEIN_KINASE_DOM"/>
    <property type="match status" value="1"/>
</dbReference>
<dbReference type="FunFam" id="3.80.10.10:FF:000077">
    <property type="entry name" value="LRR receptor-like serine/threonine-protein kinase ERL1"/>
    <property type="match status" value="1"/>
</dbReference>
<evidence type="ECO:0000256" key="8">
    <source>
        <dbReference type="ARBA" id="ARBA00023180"/>
    </source>
</evidence>
<keyword evidence="3 9" id="KW-0812">Transmembrane</keyword>
<evidence type="ECO:0000256" key="9">
    <source>
        <dbReference type="SAM" id="Phobius"/>
    </source>
</evidence>
<evidence type="ECO:0000256" key="1">
    <source>
        <dbReference type="ARBA" id="ARBA00004479"/>
    </source>
</evidence>
<dbReference type="AlphaFoldDB" id="A0ABD3D620"/>
<dbReference type="SUPFAM" id="SSF56112">
    <property type="entry name" value="Protein kinase-like (PK-like)"/>
    <property type="match status" value="1"/>
</dbReference>
<dbReference type="SUPFAM" id="SSF52058">
    <property type="entry name" value="L domain-like"/>
    <property type="match status" value="1"/>
</dbReference>
<dbReference type="Pfam" id="PF00560">
    <property type="entry name" value="LRR_1"/>
    <property type="match status" value="3"/>
</dbReference>
<keyword evidence="8" id="KW-0325">Glycoprotein</keyword>
<sequence length="628" mass="68722">MSFICLNQLHIRIFYILTLCISFTFSLNSDGLSLLALKAAIFKDPTKALISWADSDSNPCKWDGITCNRVHFRVISISLPSKNLTGYIPSEIGALTFLTFLDLSQNSFYGPLPNHLAALQNLTHFDLSSNNLNGSLPDSLSNLTHLTGTLNLSYNSFSGEIPASFGQFPVMVSLDFRYNNLTGKIPQVGSLLNQGPTAFSGNPNLCGFPLNNNPCSVPEAQNPRILNNPQRPENIGLSSDGPVGNKKLSSGSVTVSVISGVSFVVGVVFITMWVIKKKWRVVEGKLGKENAVSTELVVGTGMGYEEGQKGKFVVLDEGFVLELEDLLRASAYVVGKGRSGIVYKVVVRGKGVGPVLGRPVAAAVRRLSEGDFRWRLKEFEAEVEAIGKVQHPNVVRLRAYYYASDEKLVISDFIQNGNLHNALHGGAGNTLSPLSWAARLRIIQEIATGLTHIHECSPKKYTHGNIKSSKILLDDNLKPYISGFGISRLVPSTSKSSSTSSKKLNPNQDIMSQKNSNIMYIAPEARVPGSKLTQKCDVYSFGILLLEVLTCRFPDNEAGNGLKGFVSKAFREERPLSEIIDPALLHEVQAKKQVVATFHVALKCVERDPELRPKMRSVLDNLDCIKLL</sequence>
<dbReference type="Gene3D" id="3.80.10.10">
    <property type="entry name" value="Ribonuclease Inhibitor"/>
    <property type="match status" value="1"/>
</dbReference>
<dbReference type="Gene3D" id="3.30.200.20">
    <property type="entry name" value="Phosphorylase Kinase, domain 1"/>
    <property type="match status" value="1"/>
</dbReference>
<feature type="transmembrane region" description="Helical" evidence="9">
    <location>
        <begin position="253"/>
        <end position="275"/>
    </location>
</feature>
<keyword evidence="12" id="KW-1185">Reference proteome</keyword>
<dbReference type="GO" id="GO:0016020">
    <property type="term" value="C:membrane"/>
    <property type="evidence" value="ECO:0007669"/>
    <property type="project" value="UniProtKB-SubCell"/>
</dbReference>
<dbReference type="Pfam" id="PF07714">
    <property type="entry name" value="PK_Tyr_Ser-Thr"/>
    <property type="match status" value="1"/>
</dbReference>